<dbReference type="Gene3D" id="6.10.250.3150">
    <property type="match status" value="1"/>
</dbReference>
<feature type="coiled-coil region" evidence="2">
    <location>
        <begin position="49"/>
        <end position="125"/>
    </location>
</feature>
<accession>A0A1W1YNN6</accession>
<dbReference type="AlphaFoldDB" id="A0A1W1YNN6"/>
<feature type="domain" description="M23ase beta-sheet core" evidence="4">
    <location>
        <begin position="315"/>
        <end position="409"/>
    </location>
</feature>
<keyword evidence="3" id="KW-1133">Transmembrane helix</keyword>
<dbReference type="InterPro" id="IPR011055">
    <property type="entry name" value="Dup_hybrid_motif"/>
</dbReference>
<sequence>MFYLFKIELNKINILGMFLILAVSLGWIMVPPARGETVAHKKSLKKMTRKKNVVDIRLLENRISALEKEANQLSQTRLNIVRQLDDVNQSINQRRLRVSLVSQENNEITREIKRLEKKQKAVINTIDQNRSIVGERLCALHRIRGTGSWSLFSKPRSLFDFWKRQQTLTVILASDVDLVKKQAADLKKLEQTTLLLEGEIREKQRLDSRLNLEIKALENQKAKRQALLAEVKGKRALTKAAMVSARKALVKTMQSLKKSSLSSDDISEKKSPARKWKAEKGLFLSRRGRLPMPVDGHILSKFGTRIDEDDKTFTFQTGVDIRVDMGEPVKSVFRGEILYADWLKGYGNLIIINHGDNYYTLYAHVEELFKQKGDVVEDREVIATAGDTGTVRGPYLHFEVRHHDKPMDPLKWLKKGA</sequence>
<feature type="coiled-coil region" evidence="2">
    <location>
        <begin position="186"/>
        <end position="234"/>
    </location>
</feature>
<keyword evidence="2" id="KW-0175">Coiled coil</keyword>
<organism evidence="5 6">
    <name type="scientific">Desulfocicer vacuolatum DSM 3385</name>
    <dbReference type="NCBI Taxonomy" id="1121400"/>
    <lineage>
        <taxon>Bacteria</taxon>
        <taxon>Pseudomonadati</taxon>
        <taxon>Thermodesulfobacteriota</taxon>
        <taxon>Desulfobacteria</taxon>
        <taxon>Desulfobacterales</taxon>
        <taxon>Desulfobacteraceae</taxon>
        <taxon>Desulfocicer</taxon>
    </lineage>
</organism>
<keyword evidence="3" id="KW-0472">Membrane</keyword>
<dbReference type="GO" id="GO:0004222">
    <property type="term" value="F:metalloendopeptidase activity"/>
    <property type="evidence" value="ECO:0007669"/>
    <property type="project" value="TreeGrafter"/>
</dbReference>
<feature type="transmembrane region" description="Helical" evidence="3">
    <location>
        <begin position="12"/>
        <end position="30"/>
    </location>
</feature>
<dbReference type="STRING" id="1121400.SAMN02746065_101224"/>
<dbReference type="EMBL" id="FWXY01000001">
    <property type="protein sequence ID" value="SMC37764.1"/>
    <property type="molecule type" value="Genomic_DNA"/>
</dbReference>
<keyword evidence="6" id="KW-1185">Reference proteome</keyword>
<proteinExistence type="predicted"/>
<gene>
    <name evidence="5" type="ORF">SAMN02746065_101224</name>
</gene>
<evidence type="ECO:0000256" key="1">
    <source>
        <dbReference type="ARBA" id="ARBA00022729"/>
    </source>
</evidence>
<dbReference type="Gene3D" id="2.70.70.10">
    <property type="entry name" value="Glucose Permease (Domain IIA)"/>
    <property type="match status" value="1"/>
</dbReference>
<dbReference type="Proteomes" id="UP000192418">
    <property type="component" value="Unassembled WGS sequence"/>
</dbReference>
<evidence type="ECO:0000313" key="5">
    <source>
        <dbReference type="EMBL" id="SMC37764.1"/>
    </source>
</evidence>
<dbReference type="PANTHER" id="PTHR21666:SF289">
    <property type="entry name" value="L-ALA--D-GLU ENDOPEPTIDASE"/>
    <property type="match status" value="1"/>
</dbReference>
<reference evidence="5 6" key="1">
    <citation type="submission" date="2017-04" db="EMBL/GenBank/DDBJ databases">
        <authorList>
            <person name="Afonso C.L."/>
            <person name="Miller P.J."/>
            <person name="Scott M.A."/>
            <person name="Spackman E."/>
            <person name="Goraichik I."/>
            <person name="Dimitrov K.M."/>
            <person name="Suarez D.L."/>
            <person name="Swayne D.E."/>
        </authorList>
    </citation>
    <scope>NUCLEOTIDE SEQUENCE [LARGE SCALE GENOMIC DNA]</scope>
    <source>
        <strain evidence="5 6">DSM 3385</strain>
    </source>
</reference>
<evidence type="ECO:0000259" key="4">
    <source>
        <dbReference type="Pfam" id="PF01551"/>
    </source>
</evidence>
<keyword evidence="3" id="KW-0812">Transmembrane</keyword>
<name>A0A1W1YNN6_9BACT</name>
<dbReference type="InterPro" id="IPR050570">
    <property type="entry name" value="Cell_wall_metabolism_enzyme"/>
</dbReference>
<evidence type="ECO:0000313" key="6">
    <source>
        <dbReference type="Proteomes" id="UP000192418"/>
    </source>
</evidence>
<protein>
    <submittedName>
        <fullName evidence="5">Septal ring factor EnvC, activator of murein hydrolases AmiA and AmiB</fullName>
    </submittedName>
</protein>
<keyword evidence="5" id="KW-0378">Hydrolase</keyword>
<dbReference type="PANTHER" id="PTHR21666">
    <property type="entry name" value="PEPTIDASE-RELATED"/>
    <property type="match status" value="1"/>
</dbReference>
<evidence type="ECO:0000256" key="3">
    <source>
        <dbReference type="SAM" id="Phobius"/>
    </source>
</evidence>
<keyword evidence="1" id="KW-0732">Signal</keyword>
<dbReference type="SUPFAM" id="SSF51261">
    <property type="entry name" value="Duplicated hybrid motif"/>
    <property type="match status" value="1"/>
</dbReference>
<dbReference type="CDD" id="cd12797">
    <property type="entry name" value="M23_peptidase"/>
    <property type="match status" value="1"/>
</dbReference>
<evidence type="ECO:0000256" key="2">
    <source>
        <dbReference type="SAM" id="Coils"/>
    </source>
</evidence>
<dbReference type="Pfam" id="PF01551">
    <property type="entry name" value="Peptidase_M23"/>
    <property type="match status" value="1"/>
</dbReference>
<dbReference type="InterPro" id="IPR016047">
    <property type="entry name" value="M23ase_b-sheet_dom"/>
</dbReference>